<dbReference type="RefSeq" id="WP_379819695.1">
    <property type="nucleotide sequence ID" value="NZ_JBHUMD010000005.1"/>
</dbReference>
<gene>
    <name evidence="2" type="ORF">ACFSR3_03220</name>
</gene>
<protein>
    <recommendedName>
        <fullName evidence="4">DUF4190 domain-containing protein</fullName>
    </recommendedName>
</protein>
<keyword evidence="1" id="KW-1133">Transmembrane helix</keyword>
<dbReference type="EMBL" id="JBHUMD010000005">
    <property type="protein sequence ID" value="MFD2601054.1"/>
    <property type="molecule type" value="Genomic_DNA"/>
</dbReference>
<keyword evidence="1" id="KW-0472">Membrane</keyword>
<name>A0ABW5NQE5_9FLAO</name>
<evidence type="ECO:0000313" key="3">
    <source>
        <dbReference type="Proteomes" id="UP001597480"/>
    </source>
</evidence>
<dbReference type="Proteomes" id="UP001597480">
    <property type="component" value="Unassembled WGS sequence"/>
</dbReference>
<evidence type="ECO:0008006" key="4">
    <source>
        <dbReference type="Google" id="ProtNLM"/>
    </source>
</evidence>
<reference evidence="3" key="1">
    <citation type="journal article" date="2019" name="Int. J. Syst. Evol. Microbiol.">
        <title>The Global Catalogue of Microorganisms (GCM) 10K type strain sequencing project: providing services to taxonomists for standard genome sequencing and annotation.</title>
        <authorList>
            <consortium name="The Broad Institute Genomics Platform"/>
            <consortium name="The Broad Institute Genome Sequencing Center for Infectious Disease"/>
            <person name="Wu L."/>
            <person name="Ma J."/>
        </authorList>
    </citation>
    <scope>NUCLEOTIDE SEQUENCE [LARGE SCALE GENOMIC DNA]</scope>
    <source>
        <strain evidence="3">KCTC 42107</strain>
    </source>
</reference>
<keyword evidence="1" id="KW-0812">Transmembrane</keyword>
<accession>A0ABW5NQE5</accession>
<keyword evidence="3" id="KW-1185">Reference proteome</keyword>
<evidence type="ECO:0000256" key="1">
    <source>
        <dbReference type="SAM" id="Phobius"/>
    </source>
</evidence>
<comment type="caution">
    <text evidence="2">The sequence shown here is derived from an EMBL/GenBank/DDBJ whole genome shotgun (WGS) entry which is preliminary data.</text>
</comment>
<evidence type="ECO:0000313" key="2">
    <source>
        <dbReference type="EMBL" id="MFD2601054.1"/>
    </source>
</evidence>
<sequence length="94" mass="10676">MQTKSSTDKGRQLASSFLFLSMFPTAMNPTKYSWVILPAAIMMLYFNFKKYKEEKQAGIKHSKFGFISIMLLISILAIIAASISNYLISIGYYD</sequence>
<organism evidence="2 3">
    <name type="scientific">Flavobacterium suzhouense</name>
    <dbReference type="NCBI Taxonomy" id="1529638"/>
    <lineage>
        <taxon>Bacteria</taxon>
        <taxon>Pseudomonadati</taxon>
        <taxon>Bacteroidota</taxon>
        <taxon>Flavobacteriia</taxon>
        <taxon>Flavobacteriales</taxon>
        <taxon>Flavobacteriaceae</taxon>
        <taxon>Flavobacterium</taxon>
    </lineage>
</organism>
<feature type="transmembrane region" description="Helical" evidence="1">
    <location>
        <begin position="32"/>
        <end position="48"/>
    </location>
</feature>
<feature type="transmembrane region" description="Helical" evidence="1">
    <location>
        <begin position="69"/>
        <end position="93"/>
    </location>
</feature>
<proteinExistence type="predicted"/>